<sequence length="70" mass="8495">MDDKSDIFPMKKNLQIVEKHLHKNEKWLRLPEKHIVELESKATAWNTQFLQEMEQLEAVMKELQDFIDKE</sequence>
<protein>
    <submittedName>
        <fullName evidence="1">Uncharacterized protein</fullName>
    </submittedName>
</protein>
<gene>
    <name evidence="1" type="ORF">SAMN05216244_1407</name>
</gene>
<dbReference type="AlphaFoldDB" id="A0A1G9PF10"/>
<evidence type="ECO:0000313" key="1">
    <source>
        <dbReference type="EMBL" id="SDL97442.1"/>
    </source>
</evidence>
<proteinExistence type="predicted"/>
<dbReference type="Proteomes" id="UP000182347">
    <property type="component" value="Unassembled WGS sequence"/>
</dbReference>
<name>A0A1G9PF10_9BACI</name>
<dbReference type="RefSeq" id="WP_074598069.1">
    <property type="nucleotide sequence ID" value="NZ_FNHF01000001.1"/>
</dbReference>
<evidence type="ECO:0000313" key="2">
    <source>
        <dbReference type="Proteomes" id="UP000182347"/>
    </source>
</evidence>
<accession>A0A1G9PF10</accession>
<keyword evidence="2" id="KW-1185">Reference proteome</keyword>
<reference evidence="2" key="1">
    <citation type="submission" date="2016-10" db="EMBL/GenBank/DDBJ databases">
        <authorList>
            <person name="Varghese N."/>
            <person name="Submissions S."/>
        </authorList>
    </citation>
    <scope>NUCLEOTIDE SEQUENCE [LARGE SCALE GENOMIC DNA]</scope>
    <source>
        <strain evidence="2">CGMCC 1.6199</strain>
    </source>
</reference>
<dbReference type="EMBL" id="FNHF01000001">
    <property type="protein sequence ID" value="SDL97442.1"/>
    <property type="molecule type" value="Genomic_DNA"/>
</dbReference>
<dbReference type="STRING" id="482461.SAMN05216244_1407"/>
<organism evidence="1 2">
    <name type="scientific">Sediminibacillus halophilus</name>
    <dbReference type="NCBI Taxonomy" id="482461"/>
    <lineage>
        <taxon>Bacteria</taxon>
        <taxon>Bacillati</taxon>
        <taxon>Bacillota</taxon>
        <taxon>Bacilli</taxon>
        <taxon>Bacillales</taxon>
        <taxon>Bacillaceae</taxon>
        <taxon>Sediminibacillus</taxon>
    </lineage>
</organism>
<dbReference type="OrthoDB" id="2691729at2"/>